<evidence type="ECO:0000256" key="1">
    <source>
        <dbReference type="SAM" id="MobiDB-lite"/>
    </source>
</evidence>
<evidence type="ECO:0000313" key="2">
    <source>
        <dbReference type="EMBL" id="AHZ45723.1"/>
    </source>
</evidence>
<dbReference type="EMBL" id="KJ636781">
    <property type="protein sequence ID" value="AHZ45723.1"/>
    <property type="molecule type" value="Viral_cRNA"/>
</dbReference>
<dbReference type="Proteomes" id="UP000134478">
    <property type="component" value="Segment"/>
</dbReference>
<dbReference type="GeneID" id="20964443"/>
<organism evidence="2 3">
    <name type="scientific">Xiburema virus</name>
    <dbReference type="NCBI Taxonomy" id="1272959"/>
    <lineage>
        <taxon>Viruses</taxon>
        <taxon>Riboviria</taxon>
        <taxon>Orthornavirae</taxon>
        <taxon>Negarnaviricota</taxon>
        <taxon>Haploviricotina</taxon>
        <taxon>Monjiviricetes</taxon>
        <taxon>Mononegavirales</taxon>
        <taxon>Rhabdoviridae</taxon>
        <taxon>Alpharhabdovirinae</taxon>
        <taxon>Arurhavirus</taxon>
        <taxon>Arurhavirus xiburema</taxon>
    </lineage>
</organism>
<dbReference type="KEGG" id="vg:20964443"/>
<dbReference type="RefSeq" id="YP_009094166.1">
    <property type="nucleotide sequence ID" value="NC_025362.1"/>
</dbReference>
<sequence length="65" mass="7752">MESQRDSKGCSPEPNVPKSETENTQLDRRSRQCELFQYYKAMIEIITQMQSLMARIVEKFEDHLR</sequence>
<keyword evidence="3" id="KW-1185">Reference proteome</keyword>
<proteinExistence type="predicted"/>
<protein>
    <submittedName>
        <fullName evidence="2">PAG2 protein</fullName>
    </submittedName>
</protein>
<accession>A0A059TZZ7</accession>
<feature type="region of interest" description="Disordered" evidence="1">
    <location>
        <begin position="1"/>
        <end position="27"/>
    </location>
</feature>
<name>A0A059TZZ7_9RHAB</name>
<reference evidence="2 3" key="1">
    <citation type="journal article" date="2014" name="Genome Announc.">
        <title>Xiburema Virus, a Hitherto Undescribed Virus within the Family Rhabdoviridae Isolated in the Brazilian Amazon Region.</title>
        <authorList>
            <person name="Wanzeller A.L."/>
            <person name="Martins L.C."/>
            <person name="Diniz Junior J.A."/>
            <person name="de Almeida Medeiros D.B."/>
            <person name="Cardoso J.F."/>
            <person name="da Silva D.E."/>
            <person name="de Oliveira L.F."/>
            <person name="de Vasconcelos J.M."/>
            <person name="Nunes M.R."/>
            <person name="Vianez Junior J.L."/>
            <person name="Vasconcelos P.F."/>
        </authorList>
    </citation>
    <scope>NUCLEOTIDE SEQUENCE [LARGE SCALE GENOMIC DNA]</scope>
    <source>
        <strain evidence="2">XIBV/BE AR 362159</strain>
    </source>
</reference>
<evidence type="ECO:0000313" key="3">
    <source>
        <dbReference type="Proteomes" id="UP000134478"/>
    </source>
</evidence>